<keyword evidence="15" id="KW-0511">Multifunctional enzyme</keyword>
<evidence type="ECO:0000256" key="5">
    <source>
        <dbReference type="ARBA" id="ARBA00022598"/>
    </source>
</evidence>
<dbReference type="EMBL" id="JBHRZH010000039">
    <property type="protein sequence ID" value="MFC3765507.1"/>
    <property type="molecule type" value="Genomic_DNA"/>
</dbReference>
<keyword evidence="19" id="KW-0648">Protein biosynthesis</keyword>
<evidence type="ECO:0000256" key="20">
    <source>
        <dbReference type="SAM" id="MobiDB-lite"/>
    </source>
</evidence>
<dbReference type="InterPro" id="IPR012340">
    <property type="entry name" value="NA-bd_OB-fold"/>
</dbReference>
<dbReference type="PANTHER" id="PTHR42918">
    <property type="entry name" value="LYSYL-TRNA SYNTHETASE"/>
    <property type="match status" value="1"/>
</dbReference>
<dbReference type="Gene3D" id="3.30.930.10">
    <property type="entry name" value="Bira Bifunctional Protein, Domain 2"/>
    <property type="match status" value="1"/>
</dbReference>
<dbReference type="PRINTS" id="PR00982">
    <property type="entry name" value="TRNASYNTHLYS"/>
</dbReference>
<keyword evidence="8 19" id="KW-0479">Metal-binding</keyword>
<organism evidence="23 24">
    <name type="scientific">Tenggerimyces flavus</name>
    <dbReference type="NCBI Taxonomy" id="1708749"/>
    <lineage>
        <taxon>Bacteria</taxon>
        <taxon>Bacillati</taxon>
        <taxon>Actinomycetota</taxon>
        <taxon>Actinomycetes</taxon>
        <taxon>Propionibacteriales</taxon>
        <taxon>Nocardioidaceae</taxon>
        <taxon>Tenggerimyces</taxon>
    </lineage>
</organism>
<evidence type="ECO:0000256" key="2">
    <source>
        <dbReference type="ARBA" id="ARBA00005270"/>
    </source>
</evidence>
<keyword evidence="5 19" id="KW-0436">Ligase</keyword>
<keyword evidence="7 21" id="KW-0812">Transmembrane</keyword>
<feature type="transmembrane region" description="Helical" evidence="21">
    <location>
        <begin position="110"/>
        <end position="131"/>
    </location>
</feature>
<feature type="transmembrane region" description="Helical" evidence="21">
    <location>
        <begin position="137"/>
        <end position="157"/>
    </location>
</feature>
<keyword evidence="11 21" id="KW-1133">Transmembrane helix</keyword>
<dbReference type="InterPro" id="IPR006195">
    <property type="entry name" value="aa-tRNA-synth_II"/>
</dbReference>
<keyword evidence="10 19" id="KW-0067">ATP-binding</keyword>
<dbReference type="Pfam" id="PF09924">
    <property type="entry name" value="LPG_synthase_C"/>
    <property type="match status" value="1"/>
</dbReference>
<dbReference type="CDD" id="cd04322">
    <property type="entry name" value="LysRS_N"/>
    <property type="match status" value="1"/>
</dbReference>
<evidence type="ECO:0000256" key="19">
    <source>
        <dbReference type="HAMAP-Rule" id="MF_00252"/>
    </source>
</evidence>
<feature type="binding site" evidence="19">
    <location>
        <position position="1049"/>
    </location>
    <ligand>
        <name>Mg(2+)</name>
        <dbReference type="ChEBI" id="CHEBI:18420"/>
        <label>2</label>
    </ligand>
</feature>
<dbReference type="InterPro" id="IPR002313">
    <property type="entry name" value="Lys-tRNA-ligase_II"/>
</dbReference>
<proteinExistence type="inferred from homology"/>
<dbReference type="NCBIfam" id="TIGR00499">
    <property type="entry name" value="lysS_bact"/>
    <property type="match status" value="1"/>
</dbReference>
<evidence type="ECO:0000313" key="24">
    <source>
        <dbReference type="Proteomes" id="UP001595699"/>
    </source>
</evidence>
<accession>A0ABV7YLL0</accession>
<dbReference type="InterPro" id="IPR018149">
    <property type="entry name" value="Lys-tRNA-synth_II_C"/>
</dbReference>
<dbReference type="Gene3D" id="2.40.50.140">
    <property type="entry name" value="Nucleic acid-binding proteins"/>
    <property type="match status" value="1"/>
</dbReference>
<dbReference type="NCBIfam" id="NF002821">
    <property type="entry name" value="PRK02983.1"/>
    <property type="match status" value="1"/>
</dbReference>
<evidence type="ECO:0000259" key="22">
    <source>
        <dbReference type="PROSITE" id="PS50862"/>
    </source>
</evidence>
<dbReference type="NCBIfam" id="NF001756">
    <property type="entry name" value="PRK00484.1"/>
    <property type="match status" value="1"/>
</dbReference>
<dbReference type="HAMAP" id="MF_00252">
    <property type="entry name" value="Lys_tRNA_synth_class2"/>
    <property type="match status" value="1"/>
</dbReference>
<evidence type="ECO:0000256" key="10">
    <source>
        <dbReference type="ARBA" id="ARBA00022840"/>
    </source>
</evidence>
<dbReference type="InterPro" id="IPR024320">
    <property type="entry name" value="LPG_synthase_C"/>
</dbReference>
<keyword evidence="14" id="KW-0046">Antibiotic resistance</keyword>
<dbReference type="EC" id="6.1.1.6" evidence="19"/>
<feature type="binding site" evidence="19">
    <location>
        <position position="1042"/>
    </location>
    <ligand>
        <name>Mg(2+)</name>
        <dbReference type="ChEBI" id="CHEBI:18420"/>
        <label>1</label>
    </ligand>
</feature>
<dbReference type="Pfam" id="PF01336">
    <property type="entry name" value="tRNA_anti-codon"/>
    <property type="match status" value="1"/>
</dbReference>
<reference evidence="24" key="1">
    <citation type="journal article" date="2019" name="Int. J. Syst. Evol. Microbiol.">
        <title>The Global Catalogue of Microorganisms (GCM) 10K type strain sequencing project: providing services to taxonomists for standard genome sequencing and annotation.</title>
        <authorList>
            <consortium name="The Broad Institute Genomics Platform"/>
            <consortium name="The Broad Institute Genome Sequencing Center for Infectious Disease"/>
            <person name="Wu L."/>
            <person name="Ma J."/>
        </authorList>
    </citation>
    <scope>NUCLEOTIDE SEQUENCE [LARGE SCALE GENOMIC DNA]</scope>
    <source>
        <strain evidence="24">CGMCC 4.7241</strain>
    </source>
</reference>
<dbReference type="PROSITE" id="PS50862">
    <property type="entry name" value="AA_TRNA_LIGASE_II"/>
    <property type="match status" value="1"/>
</dbReference>
<evidence type="ECO:0000256" key="11">
    <source>
        <dbReference type="ARBA" id="ARBA00022989"/>
    </source>
</evidence>
<evidence type="ECO:0000256" key="13">
    <source>
        <dbReference type="ARBA" id="ARBA00023146"/>
    </source>
</evidence>
<evidence type="ECO:0000256" key="18">
    <source>
        <dbReference type="ARBA" id="ARBA00048573"/>
    </source>
</evidence>
<dbReference type="SUPFAM" id="SSF50249">
    <property type="entry name" value="Nucleic acid-binding proteins"/>
    <property type="match status" value="1"/>
</dbReference>
<dbReference type="Proteomes" id="UP001595699">
    <property type="component" value="Unassembled WGS sequence"/>
</dbReference>
<keyword evidence="19" id="KW-0963">Cytoplasm</keyword>
<keyword evidence="23" id="KW-0012">Acyltransferase</keyword>
<protein>
    <recommendedName>
        <fullName evidence="19">Lysine--tRNA ligase</fullName>
        <ecNumber evidence="19">6.1.1.6</ecNumber>
    </recommendedName>
    <alternativeName>
        <fullName evidence="19">Lysyl-tRNA synthetase</fullName>
        <shortName evidence="19">LysRS</shortName>
    </alternativeName>
</protein>
<evidence type="ECO:0000256" key="8">
    <source>
        <dbReference type="ARBA" id="ARBA00022723"/>
    </source>
</evidence>
<evidence type="ECO:0000256" key="16">
    <source>
        <dbReference type="ARBA" id="ARBA00024681"/>
    </source>
</evidence>
<dbReference type="Pfam" id="PF16995">
    <property type="entry name" value="tRNA-synt_2_TM"/>
    <property type="match status" value="1"/>
</dbReference>
<feature type="transmembrane region" description="Helical" evidence="21">
    <location>
        <begin position="580"/>
        <end position="598"/>
    </location>
</feature>
<evidence type="ECO:0000256" key="21">
    <source>
        <dbReference type="SAM" id="Phobius"/>
    </source>
</evidence>
<dbReference type="InterPro" id="IPR045864">
    <property type="entry name" value="aa-tRNA-synth_II/BPL/LPL"/>
</dbReference>
<comment type="subunit">
    <text evidence="19">Homodimer.</text>
</comment>
<dbReference type="InterPro" id="IPR004364">
    <property type="entry name" value="Aa-tRNA-synt_II"/>
</dbReference>
<comment type="similarity">
    <text evidence="19">Belongs to the class-II aminoacyl-tRNA synthetase family.</text>
</comment>
<keyword evidence="19" id="KW-0460">Magnesium</keyword>
<dbReference type="PANTHER" id="PTHR42918:SF15">
    <property type="entry name" value="LYSINE--TRNA LIGASE, CHLOROPLASTIC_MITOCHONDRIAL"/>
    <property type="match status" value="1"/>
</dbReference>
<dbReference type="InterPro" id="IPR004365">
    <property type="entry name" value="NA-bd_OB_tRNA"/>
</dbReference>
<comment type="similarity">
    <text evidence="2">In the N-terminal section; belongs to the LPG synthetase family.</text>
</comment>
<feature type="binding site" evidence="19">
    <location>
        <position position="1049"/>
    </location>
    <ligand>
        <name>Mg(2+)</name>
        <dbReference type="ChEBI" id="CHEBI:18420"/>
        <label>1</label>
    </ligand>
</feature>
<evidence type="ECO:0000256" key="14">
    <source>
        <dbReference type="ARBA" id="ARBA00023251"/>
    </source>
</evidence>
<feature type="region of interest" description="Disordered" evidence="20">
    <location>
        <begin position="1"/>
        <end position="33"/>
    </location>
</feature>
<feature type="transmembrane region" description="Helical" evidence="21">
    <location>
        <begin position="169"/>
        <end position="191"/>
    </location>
</feature>
<dbReference type="Pfam" id="PF00152">
    <property type="entry name" value="tRNA-synt_2"/>
    <property type="match status" value="1"/>
</dbReference>
<keyword evidence="12" id="KW-0443">Lipid metabolism</keyword>
<comment type="catalytic activity">
    <reaction evidence="18 19">
        <text>tRNA(Lys) + L-lysine + ATP = L-lysyl-tRNA(Lys) + AMP + diphosphate</text>
        <dbReference type="Rhea" id="RHEA:20792"/>
        <dbReference type="Rhea" id="RHEA-COMP:9696"/>
        <dbReference type="Rhea" id="RHEA-COMP:9697"/>
        <dbReference type="ChEBI" id="CHEBI:30616"/>
        <dbReference type="ChEBI" id="CHEBI:32551"/>
        <dbReference type="ChEBI" id="CHEBI:33019"/>
        <dbReference type="ChEBI" id="CHEBI:78442"/>
        <dbReference type="ChEBI" id="CHEBI:78529"/>
        <dbReference type="ChEBI" id="CHEBI:456215"/>
        <dbReference type="EC" id="6.1.1.6"/>
    </reaction>
</comment>
<comment type="similarity">
    <text evidence="3">In the C-terminal section; belongs to the class-II aminoacyl-tRNA synthetase family.</text>
</comment>
<sequence length="1132" mass="124677">MSTEMTTHDAERTTSASSATPERAEQGSRSTKRNAKAERIAGVIATWIARFLRLVAVFSAVTALLPALRGPLSIVRDIIEVTTISAQPNLAYAAYLGILAAAVRRRKRIAWWFLVLLLIVPNLIFGILEVLSNGDGWLSIVVLTLAFGLLLVARPAFHARVAPRAGWRALLALVVMAIFGVVVGLGVVSLFPGKTTTFEDRLQTVIVYIAGGTGSMDPDYFTEEESEESFHHPAHVGVVALGILGAAAQLVAAWVLFRPGRKSLFQTPDDERGIRTLLAQHGENDSLGYFATRRDKSAIWSASGEAAVTYRVVAGVSLASGDPIGACEHWPAAVQAWLDEARRFAWAPAVMGASEAGAECYVESGLDALELGDEAVLHVADFKLTGRHMRSVRQAVNRLERAGFTCRIRRHDEIPRDEMATIVTDTEQWRDTESERGFSMALGRLGDPRDKRCVLVEALDGKGERHAVLSFVPWGRYGLSLDLMRREPAAPNGMVELMVTRLVEAAPRFRVERVSLNFAMFRSGIVEGAQIGAGPVARVWRNALLVASRWWQIESLYRANAKFEPDWMPRFLCYPASRDLVRIGLACGIVEGFLPGFLSGRMPRVNPRLAAEDFDDGWDPWGEAPDTAQLEAERERRLPEQERVRRAKLRRLRDDGVEPYPVGYPRTATIEEIRTRFAAVEADHWTSEVVGITGRVLLMRKLGRLCFATVRDGTGDLQIMIDLDDLGAQETFERWKKYVDIGDHVGVTGVVGTTRSGELTVRGSSWAITSKCLRPLPDKWHGMADPEARVRLRAVDLAIRPEARTIFHQRSLAVSAVRDVLRSTGFLEVETPMLQPVHGGANARPFRTHINAYDMPLYLRIAPELYLKRLLVGGAERVFELNRNFRNEGADATHNPEFTMLEAYQAYGDYESMQPLIRSLVLAACEAVHGSTKVSHAMPDGSTVWVDLAEPWADVTVHDAVGAALGASISPSTPVTELRSLGAAAGVALDVEASHGSAVLELYDKLVEPRTVSPTFYRDFPTEVSPLTRAHRTDPRVAERWDLVAFGMELGTAYSELVDPVEQRLRLTAQSLLAAGGDVEAMQLDEDFLHTLEYGMPPAGGLGMGVDRLVMMLTDLSIRDTLLFPLVRPGKA</sequence>
<comment type="caution">
    <text evidence="23">The sequence shown here is derived from an EMBL/GenBank/DDBJ whole genome shotgun (WGS) entry which is preliminary data.</text>
</comment>
<comment type="cofactor">
    <cofactor evidence="19">
        <name>Mg(2+)</name>
        <dbReference type="ChEBI" id="CHEBI:18420"/>
    </cofactor>
    <text evidence="19">Binds 3 Mg(2+) ions per subunit.</text>
</comment>
<keyword evidence="9 19" id="KW-0547">Nucleotide-binding</keyword>
<feature type="transmembrane region" description="Helical" evidence="21">
    <location>
        <begin position="40"/>
        <end position="64"/>
    </location>
</feature>
<keyword evidence="21" id="KW-0472">Membrane</keyword>
<keyword evidence="6 23" id="KW-0808">Transferase</keyword>
<evidence type="ECO:0000256" key="15">
    <source>
        <dbReference type="ARBA" id="ARBA00023268"/>
    </source>
</evidence>
<feature type="compositionally biased region" description="Basic and acidic residues" evidence="20">
    <location>
        <begin position="1"/>
        <end position="12"/>
    </location>
</feature>
<evidence type="ECO:0000313" key="23">
    <source>
        <dbReference type="EMBL" id="MFC3765507.1"/>
    </source>
</evidence>
<evidence type="ECO:0000256" key="12">
    <source>
        <dbReference type="ARBA" id="ARBA00023098"/>
    </source>
</evidence>
<feature type="domain" description="Aminoacyl-transfer RNA synthetases class-II family profile" evidence="22">
    <location>
        <begin position="815"/>
        <end position="1129"/>
    </location>
</feature>
<dbReference type="InterPro" id="IPR044136">
    <property type="entry name" value="Lys-tRNA-ligase_II_N"/>
</dbReference>
<keyword evidence="4" id="KW-1003">Cell membrane</keyword>
<evidence type="ECO:0000256" key="6">
    <source>
        <dbReference type="ARBA" id="ARBA00022679"/>
    </source>
</evidence>
<feature type="transmembrane region" description="Helical" evidence="21">
    <location>
        <begin position="84"/>
        <end position="103"/>
    </location>
</feature>
<dbReference type="InterPro" id="IPR031553">
    <property type="entry name" value="tRNA-synt_2_TM"/>
</dbReference>
<evidence type="ECO:0000256" key="17">
    <source>
        <dbReference type="ARBA" id="ARBA00047540"/>
    </source>
</evidence>
<evidence type="ECO:0000256" key="7">
    <source>
        <dbReference type="ARBA" id="ARBA00022692"/>
    </source>
</evidence>
<evidence type="ECO:0000256" key="1">
    <source>
        <dbReference type="ARBA" id="ARBA00004651"/>
    </source>
</evidence>
<comment type="subcellular location">
    <subcellularLocation>
        <location evidence="1">Cell membrane</location>
        <topology evidence="1">Multi-pass membrane protein</topology>
    </subcellularLocation>
    <subcellularLocation>
        <location evidence="19">Cytoplasm</location>
    </subcellularLocation>
</comment>
<comment type="catalytic activity">
    <reaction evidence="17">
        <text>L-lysyl-tRNA(Lys) + a 1,2-diacyl-sn-glycero-3-phospho-(1'-sn-glycerol) = a 1,2-diacyl-sn-glycero-3-phospho-1'-(3'-O-L-lysyl)-sn-glycerol + tRNA(Lys)</text>
        <dbReference type="Rhea" id="RHEA:10668"/>
        <dbReference type="Rhea" id="RHEA-COMP:9696"/>
        <dbReference type="Rhea" id="RHEA-COMP:9697"/>
        <dbReference type="ChEBI" id="CHEBI:64716"/>
        <dbReference type="ChEBI" id="CHEBI:75792"/>
        <dbReference type="ChEBI" id="CHEBI:78442"/>
        <dbReference type="ChEBI" id="CHEBI:78529"/>
        <dbReference type="EC" id="2.3.2.3"/>
    </reaction>
</comment>
<evidence type="ECO:0000256" key="3">
    <source>
        <dbReference type="ARBA" id="ARBA00009968"/>
    </source>
</evidence>
<keyword evidence="13 19" id="KW-0030">Aminoacyl-tRNA synthetase</keyword>
<evidence type="ECO:0000256" key="9">
    <source>
        <dbReference type="ARBA" id="ARBA00022741"/>
    </source>
</evidence>
<feature type="transmembrane region" description="Helical" evidence="21">
    <location>
        <begin position="234"/>
        <end position="257"/>
    </location>
</feature>
<dbReference type="GO" id="GO:0050071">
    <property type="term" value="F:phosphatidylglycerol lysyltransferase activity"/>
    <property type="evidence" value="ECO:0007669"/>
    <property type="project" value="UniProtKB-EC"/>
</dbReference>
<dbReference type="RefSeq" id="WP_239553961.1">
    <property type="nucleotide sequence ID" value="NZ_JAFBCM010000001.1"/>
</dbReference>
<keyword evidence="24" id="KW-1185">Reference proteome</keyword>
<name>A0ABV7YLL0_9ACTN</name>
<evidence type="ECO:0000256" key="4">
    <source>
        <dbReference type="ARBA" id="ARBA00022475"/>
    </source>
</evidence>
<dbReference type="GO" id="GO:0004824">
    <property type="term" value="F:lysine-tRNA ligase activity"/>
    <property type="evidence" value="ECO:0007669"/>
    <property type="project" value="UniProtKB-EC"/>
</dbReference>
<gene>
    <name evidence="23" type="primary">lysX</name>
    <name evidence="19" type="synonym">lysS</name>
    <name evidence="23" type="ORF">ACFOUW_32065</name>
</gene>
<comment type="function">
    <text evidence="16">Catalyzes the production of L-lysyl-tRNA(Lys)transfer and the transfer of a lysyl group from L-lysyl-tRNA(Lys) to membrane-bound phosphatidylglycerol (PG), which produces lysylphosphatidylglycerol (LPG), one of the components of the bacterial membrane with a positive net charge. LPG synthesis contributes to the resistance to cationic antimicrobial peptides (CAMPs) and likely protects M.tuberculosis against the CAMPs produced by competiting microorganisms (bacteriocins). In fact, the modification of anionic phosphatidylglycerol with positively charged L-lysine results in repulsion of the peptides.</text>
</comment>
<dbReference type="SUPFAM" id="SSF55681">
    <property type="entry name" value="Class II aaRS and biotin synthetases"/>
    <property type="match status" value="1"/>
</dbReference>